<dbReference type="InterPro" id="IPR045121">
    <property type="entry name" value="CoAse"/>
</dbReference>
<keyword evidence="3" id="KW-0479">Metal-binding</keyword>
<dbReference type="Gene3D" id="3.90.79.10">
    <property type="entry name" value="Nucleoside Triphosphate Pyrophosphohydrolase"/>
    <property type="match status" value="1"/>
</dbReference>
<reference evidence="8 9" key="1">
    <citation type="journal article" date="2024" name="Front. Microbiol.">
        <title>Novel thermophilic genera Geochorda gen. nov. and Carboxydochorda gen. nov. from the deep terrestrial subsurface reveal the ecophysiological diversity in the class Limnochordia.</title>
        <authorList>
            <person name="Karnachuk O.V."/>
            <person name="Lukina A.P."/>
            <person name="Avakyan M.R."/>
            <person name="Kadnikov V.V."/>
            <person name="Begmatov S."/>
            <person name="Beletsky A.V."/>
            <person name="Vlasova K.G."/>
            <person name="Novikov A.A."/>
            <person name="Shcherbakova V.A."/>
            <person name="Mardanov A.V."/>
            <person name="Ravin N.V."/>
        </authorList>
    </citation>
    <scope>NUCLEOTIDE SEQUENCE [LARGE SCALE GENOMIC DNA]</scope>
    <source>
        <strain evidence="8 9">L945</strain>
    </source>
</reference>
<dbReference type="InterPro" id="IPR000086">
    <property type="entry name" value="NUDIX_hydrolase_dom"/>
</dbReference>
<evidence type="ECO:0000256" key="1">
    <source>
        <dbReference type="ARBA" id="ARBA00001936"/>
    </source>
</evidence>
<keyword evidence="5" id="KW-0460">Magnesium</keyword>
<evidence type="ECO:0000256" key="3">
    <source>
        <dbReference type="ARBA" id="ARBA00022723"/>
    </source>
</evidence>
<dbReference type="RefSeq" id="WP_324716017.1">
    <property type="nucleotide sequence ID" value="NZ_CP141615.1"/>
</dbReference>
<keyword evidence="4 8" id="KW-0378">Hydrolase</keyword>
<dbReference type="Proteomes" id="UP001332192">
    <property type="component" value="Chromosome"/>
</dbReference>
<dbReference type="EMBL" id="CP141615">
    <property type="protein sequence ID" value="WRP16745.1"/>
    <property type="molecule type" value="Genomic_DNA"/>
</dbReference>
<gene>
    <name evidence="8" type="ORF">U7230_11715</name>
</gene>
<dbReference type="Pfam" id="PF00293">
    <property type="entry name" value="NUDIX"/>
    <property type="match status" value="1"/>
</dbReference>
<keyword evidence="9" id="KW-1185">Reference proteome</keyword>
<keyword evidence="6" id="KW-0464">Manganese</keyword>
<name>A0ABZ1BW48_9FIRM</name>
<dbReference type="InterPro" id="IPR015797">
    <property type="entry name" value="NUDIX_hydrolase-like_dom_sf"/>
</dbReference>
<dbReference type="CDD" id="cd03426">
    <property type="entry name" value="NUDIX_CoAse_Nudt7"/>
    <property type="match status" value="1"/>
</dbReference>
<evidence type="ECO:0000259" key="7">
    <source>
        <dbReference type="PROSITE" id="PS51462"/>
    </source>
</evidence>
<dbReference type="PROSITE" id="PS51462">
    <property type="entry name" value="NUDIX"/>
    <property type="match status" value="1"/>
</dbReference>
<evidence type="ECO:0000256" key="4">
    <source>
        <dbReference type="ARBA" id="ARBA00022801"/>
    </source>
</evidence>
<feature type="domain" description="Nudix hydrolase" evidence="7">
    <location>
        <begin position="39"/>
        <end position="177"/>
    </location>
</feature>
<comment type="cofactor">
    <cofactor evidence="1">
        <name>Mn(2+)</name>
        <dbReference type="ChEBI" id="CHEBI:29035"/>
    </cofactor>
</comment>
<dbReference type="PANTHER" id="PTHR12992">
    <property type="entry name" value="NUDIX HYDROLASE"/>
    <property type="match status" value="1"/>
</dbReference>
<organism evidence="8 9">
    <name type="scientific">Carboxydichorda subterranea</name>
    <dbReference type="NCBI Taxonomy" id="3109565"/>
    <lineage>
        <taxon>Bacteria</taxon>
        <taxon>Bacillati</taxon>
        <taxon>Bacillota</taxon>
        <taxon>Limnochordia</taxon>
        <taxon>Limnochordales</taxon>
        <taxon>Geochordaceae</taxon>
        <taxon>Carboxydichorda</taxon>
    </lineage>
</organism>
<dbReference type="SUPFAM" id="SSF55811">
    <property type="entry name" value="Nudix"/>
    <property type="match status" value="1"/>
</dbReference>
<sequence length="206" mass="22152">MGALGHGPRAGAGSVSRYVWALRRALASPGRARLELEGGRPAAVLVPIYRPGDEDLLVLTRRTEEVEYHKGQISFPGGAADPEDDDPVATALRESAEEIGLEPRDVEVLGLLDDVLVSHSGFRVTPVAGVVRPGPYRFVPSPAEVAEIVTVPVEWLLEPGHEQVGHSPSGRPSYAYEHGEHFIWGATGRIIHSLLETIRRGLAPVA</sequence>
<protein>
    <submittedName>
        <fullName evidence="8">CoA pyrophosphatase</fullName>
        <ecNumber evidence="8">3.6.1.55</ecNumber>
    </submittedName>
</protein>
<accession>A0ABZ1BW48</accession>
<dbReference type="PANTHER" id="PTHR12992:SF11">
    <property type="entry name" value="MITOCHONDRIAL COENZYME A DIPHOSPHATASE NUDT8"/>
    <property type="match status" value="1"/>
</dbReference>
<dbReference type="GO" id="GO:0035539">
    <property type="term" value="F:8-oxo-7,8-dihydrodeoxyguanosine triphosphate pyrophosphatase activity"/>
    <property type="evidence" value="ECO:0007669"/>
    <property type="project" value="UniProtKB-EC"/>
</dbReference>
<dbReference type="EC" id="3.6.1.55" evidence="8"/>
<evidence type="ECO:0000313" key="8">
    <source>
        <dbReference type="EMBL" id="WRP16745.1"/>
    </source>
</evidence>
<proteinExistence type="predicted"/>
<evidence type="ECO:0000256" key="5">
    <source>
        <dbReference type="ARBA" id="ARBA00022842"/>
    </source>
</evidence>
<evidence type="ECO:0000313" key="9">
    <source>
        <dbReference type="Proteomes" id="UP001332192"/>
    </source>
</evidence>
<evidence type="ECO:0000256" key="2">
    <source>
        <dbReference type="ARBA" id="ARBA00001946"/>
    </source>
</evidence>
<comment type="cofactor">
    <cofactor evidence="2">
        <name>Mg(2+)</name>
        <dbReference type="ChEBI" id="CHEBI:18420"/>
    </cofactor>
</comment>
<evidence type="ECO:0000256" key="6">
    <source>
        <dbReference type="ARBA" id="ARBA00023211"/>
    </source>
</evidence>